<organism evidence="2 3">
    <name type="scientific">Dorcoceras hygrometricum</name>
    <dbReference type="NCBI Taxonomy" id="472368"/>
    <lineage>
        <taxon>Eukaryota</taxon>
        <taxon>Viridiplantae</taxon>
        <taxon>Streptophyta</taxon>
        <taxon>Embryophyta</taxon>
        <taxon>Tracheophyta</taxon>
        <taxon>Spermatophyta</taxon>
        <taxon>Magnoliopsida</taxon>
        <taxon>eudicotyledons</taxon>
        <taxon>Gunneridae</taxon>
        <taxon>Pentapetalae</taxon>
        <taxon>asterids</taxon>
        <taxon>lamiids</taxon>
        <taxon>Lamiales</taxon>
        <taxon>Gesneriaceae</taxon>
        <taxon>Didymocarpoideae</taxon>
        <taxon>Trichosporeae</taxon>
        <taxon>Loxocarpinae</taxon>
        <taxon>Dorcoceras</taxon>
    </lineage>
</organism>
<reference evidence="2 3" key="1">
    <citation type="journal article" date="2015" name="Proc. Natl. Acad. Sci. U.S.A.">
        <title>The resurrection genome of Boea hygrometrica: A blueprint for survival of dehydration.</title>
        <authorList>
            <person name="Xiao L."/>
            <person name="Yang G."/>
            <person name="Zhang L."/>
            <person name="Yang X."/>
            <person name="Zhao S."/>
            <person name="Ji Z."/>
            <person name="Zhou Q."/>
            <person name="Hu M."/>
            <person name="Wang Y."/>
            <person name="Chen M."/>
            <person name="Xu Y."/>
            <person name="Jin H."/>
            <person name="Xiao X."/>
            <person name="Hu G."/>
            <person name="Bao F."/>
            <person name="Hu Y."/>
            <person name="Wan P."/>
            <person name="Li L."/>
            <person name="Deng X."/>
            <person name="Kuang T."/>
            <person name="Xiang C."/>
            <person name="Zhu J.K."/>
            <person name="Oliver M.J."/>
            <person name="He Y."/>
        </authorList>
    </citation>
    <scope>NUCLEOTIDE SEQUENCE [LARGE SCALE GENOMIC DNA]</scope>
    <source>
        <strain evidence="3">cv. XS01</strain>
    </source>
</reference>
<feature type="region of interest" description="Disordered" evidence="1">
    <location>
        <begin position="1"/>
        <end position="65"/>
    </location>
</feature>
<evidence type="ECO:0000256" key="1">
    <source>
        <dbReference type="SAM" id="MobiDB-lite"/>
    </source>
</evidence>
<accession>A0A2Z7D6V6</accession>
<sequence length="154" mass="17061">MNTKKYDKKSSDLRRKRGSRKVFRSDRKVLVVEESGRKWAESDSDESTSNNSSSSESEKEGNSCLMADSVTRLGLHTQQLYTPNPRALAAPLPPFSLTAAAHLAPPPVDRRPAPSVLDEEIPSVINSSRFLVQTDEGVVIPVVDRIRRTTTANR</sequence>
<dbReference type="AlphaFoldDB" id="A0A2Z7D6V6"/>
<name>A0A2Z7D6V6_9LAMI</name>
<keyword evidence="3" id="KW-1185">Reference proteome</keyword>
<proteinExistence type="predicted"/>
<evidence type="ECO:0000313" key="2">
    <source>
        <dbReference type="EMBL" id="KZV52826.1"/>
    </source>
</evidence>
<evidence type="ECO:0000313" key="3">
    <source>
        <dbReference type="Proteomes" id="UP000250235"/>
    </source>
</evidence>
<dbReference type="Proteomes" id="UP000250235">
    <property type="component" value="Unassembled WGS sequence"/>
</dbReference>
<protein>
    <submittedName>
        <fullName evidence="2">Uncharacterized protein</fullName>
    </submittedName>
</protein>
<gene>
    <name evidence="2" type="ORF">F511_35365</name>
</gene>
<dbReference type="EMBL" id="KQ990632">
    <property type="protein sequence ID" value="KZV52826.1"/>
    <property type="molecule type" value="Genomic_DNA"/>
</dbReference>
<feature type="compositionally biased region" description="Basic and acidic residues" evidence="1">
    <location>
        <begin position="23"/>
        <end position="41"/>
    </location>
</feature>
<feature type="compositionally biased region" description="Basic and acidic residues" evidence="1">
    <location>
        <begin position="1"/>
        <end position="13"/>
    </location>
</feature>